<evidence type="ECO:0000256" key="2">
    <source>
        <dbReference type="ARBA" id="ARBA00023295"/>
    </source>
</evidence>
<dbReference type="InterPro" id="IPR036779">
    <property type="entry name" value="LysM_dom_sf"/>
</dbReference>
<dbReference type="Gene3D" id="3.10.350.10">
    <property type="entry name" value="LysM domain"/>
    <property type="match status" value="2"/>
</dbReference>
<dbReference type="GO" id="GO:0070492">
    <property type="term" value="F:oligosaccharide binding"/>
    <property type="evidence" value="ECO:0007669"/>
    <property type="project" value="TreeGrafter"/>
</dbReference>
<evidence type="ECO:0000259" key="4">
    <source>
        <dbReference type="PROSITE" id="PS51910"/>
    </source>
</evidence>
<dbReference type="InterPro" id="IPR018392">
    <property type="entry name" value="LysM"/>
</dbReference>
<organism evidence="5 6">
    <name type="scientific">Candidatus Oscillibacter excrementigallinarum</name>
    <dbReference type="NCBI Taxonomy" id="2838716"/>
    <lineage>
        <taxon>Bacteria</taxon>
        <taxon>Bacillati</taxon>
        <taxon>Bacillota</taxon>
        <taxon>Clostridia</taxon>
        <taxon>Eubacteriales</taxon>
        <taxon>Oscillospiraceae</taxon>
        <taxon>Oscillibacter</taxon>
    </lineage>
</organism>
<keyword evidence="2" id="KW-0326">Glycosidase</keyword>
<comment type="caution">
    <text evidence="5">The sequence shown here is derived from an EMBL/GenBank/DDBJ whole genome shotgun (WGS) entry which is preliminary data.</text>
</comment>
<dbReference type="SMART" id="SM00257">
    <property type="entry name" value="LysM"/>
    <property type="match status" value="2"/>
</dbReference>
<dbReference type="InterPro" id="IPR017853">
    <property type="entry name" value="GH"/>
</dbReference>
<protein>
    <submittedName>
        <fullName evidence="5">LysM peptidoglycan-binding domain-containing protein</fullName>
    </submittedName>
</protein>
<dbReference type="InterPro" id="IPR001223">
    <property type="entry name" value="Glyco_hydro18_cat"/>
</dbReference>
<dbReference type="Proteomes" id="UP000823824">
    <property type="component" value="Unassembled WGS sequence"/>
</dbReference>
<dbReference type="InterPro" id="IPR041704">
    <property type="entry name" value="CFLE_GH18"/>
</dbReference>
<sequence>MTIHVVQAGETVGSIAGSYGIDPARLAADNAVPPSGALAVGQTLVVRFPRQVHAVRSGETLSSIAEDHGTTIRRLWQNNWSLGGGTALQPGQTLVISYFDEPLGDAVFNGYAYPYIDPALLAAELPCLTCLAPFTYGITADGDLLQLEDDELLAAARQRGALPVMHLSTLTELDQFDTQRAALVLTDAAVQDRLVSQVQQTLRRRGYAGLDVDFEFLPGQLAAAYAAFLSRLRRLLNPQGFFLWAALAPKTSAQQRGLLYEGHDYASVGAAVDGVLLMTYEWGYTAGPPMAVSPLPNVRAVLDYAVTEFPPSKILLGLSNYGYDWPLPFVQGVTRAPSISNQRAIELAIEHDVAIQYDETAQAPFFHYTDAGGTVHEVWFEDARSLSARLSLIAEYGFQGAGIWNLMRPFSQLWQLIPGLYHIRESVPFG</sequence>
<dbReference type="InterPro" id="IPR011583">
    <property type="entry name" value="Chitinase_II/V-like_cat"/>
</dbReference>
<dbReference type="Gene3D" id="3.20.20.80">
    <property type="entry name" value="Glycosidases"/>
    <property type="match status" value="1"/>
</dbReference>
<reference evidence="5" key="2">
    <citation type="submission" date="2021-04" db="EMBL/GenBank/DDBJ databases">
        <authorList>
            <person name="Gilroy R."/>
        </authorList>
    </citation>
    <scope>NUCLEOTIDE SEQUENCE</scope>
    <source>
        <strain evidence="5">ChiBcec18-1249</strain>
    </source>
</reference>
<dbReference type="GO" id="GO:0008061">
    <property type="term" value="F:chitin binding"/>
    <property type="evidence" value="ECO:0007669"/>
    <property type="project" value="InterPro"/>
</dbReference>
<dbReference type="SUPFAM" id="SSF51445">
    <property type="entry name" value="(Trans)glycosidases"/>
    <property type="match status" value="1"/>
</dbReference>
<name>A0A9D2LJT1_9FIRM</name>
<dbReference type="GO" id="GO:0016798">
    <property type="term" value="F:hydrolase activity, acting on glycosyl bonds"/>
    <property type="evidence" value="ECO:0007669"/>
    <property type="project" value="UniProtKB-KW"/>
</dbReference>
<dbReference type="PROSITE" id="PS51782">
    <property type="entry name" value="LYSM"/>
    <property type="match status" value="2"/>
</dbReference>
<feature type="domain" description="GH18" evidence="4">
    <location>
        <begin position="93"/>
        <end position="423"/>
    </location>
</feature>
<dbReference type="AlphaFoldDB" id="A0A9D2LJT1"/>
<evidence type="ECO:0000259" key="3">
    <source>
        <dbReference type="PROSITE" id="PS51782"/>
    </source>
</evidence>
<evidence type="ECO:0000313" key="6">
    <source>
        <dbReference type="Proteomes" id="UP000823824"/>
    </source>
</evidence>
<dbReference type="PROSITE" id="PS51910">
    <property type="entry name" value="GH18_2"/>
    <property type="match status" value="1"/>
</dbReference>
<dbReference type="SUPFAM" id="SSF54106">
    <property type="entry name" value="LysM domain"/>
    <property type="match status" value="2"/>
</dbReference>
<keyword evidence="1" id="KW-0378">Hydrolase</keyword>
<evidence type="ECO:0000313" key="5">
    <source>
        <dbReference type="EMBL" id="HJB13826.1"/>
    </source>
</evidence>
<feature type="domain" description="LysM" evidence="3">
    <location>
        <begin position="2"/>
        <end position="46"/>
    </location>
</feature>
<dbReference type="InterPro" id="IPR029070">
    <property type="entry name" value="Chitinase_insertion_sf"/>
</dbReference>
<accession>A0A9D2LJT1</accession>
<dbReference type="PANTHER" id="PTHR46066:SF2">
    <property type="entry name" value="CHITINASE DOMAIN-CONTAINING PROTEIN 1"/>
    <property type="match status" value="1"/>
</dbReference>
<evidence type="ECO:0000256" key="1">
    <source>
        <dbReference type="ARBA" id="ARBA00022801"/>
    </source>
</evidence>
<dbReference type="EMBL" id="DWZJ01000077">
    <property type="protein sequence ID" value="HJB13826.1"/>
    <property type="molecule type" value="Genomic_DNA"/>
</dbReference>
<proteinExistence type="predicted"/>
<dbReference type="CDD" id="cd00118">
    <property type="entry name" value="LysM"/>
    <property type="match status" value="2"/>
</dbReference>
<dbReference type="Pfam" id="PF00704">
    <property type="entry name" value="Glyco_hydro_18"/>
    <property type="match status" value="1"/>
</dbReference>
<feature type="domain" description="LysM" evidence="3">
    <location>
        <begin position="51"/>
        <end position="96"/>
    </location>
</feature>
<dbReference type="PANTHER" id="PTHR46066">
    <property type="entry name" value="CHITINASE DOMAIN-CONTAINING PROTEIN 1 FAMILY MEMBER"/>
    <property type="match status" value="1"/>
</dbReference>
<dbReference type="GO" id="GO:0005975">
    <property type="term" value="P:carbohydrate metabolic process"/>
    <property type="evidence" value="ECO:0007669"/>
    <property type="project" value="InterPro"/>
</dbReference>
<dbReference type="CDD" id="cd02874">
    <property type="entry name" value="GH18_CFLE_spore_hydrolase"/>
    <property type="match status" value="1"/>
</dbReference>
<dbReference type="SMART" id="SM00636">
    <property type="entry name" value="Glyco_18"/>
    <property type="match status" value="1"/>
</dbReference>
<dbReference type="Pfam" id="PF01476">
    <property type="entry name" value="LysM"/>
    <property type="match status" value="2"/>
</dbReference>
<reference evidence="5" key="1">
    <citation type="journal article" date="2021" name="PeerJ">
        <title>Extensive microbial diversity within the chicken gut microbiome revealed by metagenomics and culture.</title>
        <authorList>
            <person name="Gilroy R."/>
            <person name="Ravi A."/>
            <person name="Getino M."/>
            <person name="Pursley I."/>
            <person name="Horton D.L."/>
            <person name="Alikhan N.F."/>
            <person name="Baker D."/>
            <person name="Gharbi K."/>
            <person name="Hall N."/>
            <person name="Watson M."/>
            <person name="Adriaenssens E.M."/>
            <person name="Foster-Nyarko E."/>
            <person name="Jarju S."/>
            <person name="Secka A."/>
            <person name="Antonio M."/>
            <person name="Oren A."/>
            <person name="Chaudhuri R.R."/>
            <person name="La Ragione R."/>
            <person name="Hildebrand F."/>
            <person name="Pallen M.J."/>
        </authorList>
    </citation>
    <scope>NUCLEOTIDE SEQUENCE</scope>
    <source>
        <strain evidence="5">ChiBcec18-1249</strain>
    </source>
</reference>
<gene>
    <name evidence="5" type="ORF">H9787_08950</name>
</gene>
<dbReference type="GO" id="GO:0012505">
    <property type="term" value="C:endomembrane system"/>
    <property type="evidence" value="ECO:0007669"/>
    <property type="project" value="TreeGrafter"/>
</dbReference>
<dbReference type="Gene3D" id="3.10.50.10">
    <property type="match status" value="1"/>
</dbReference>